<keyword evidence="3" id="KW-1185">Reference proteome</keyword>
<evidence type="ECO:0008006" key="4">
    <source>
        <dbReference type="Google" id="ProtNLM"/>
    </source>
</evidence>
<dbReference type="EMBL" id="BSYI01000015">
    <property type="protein sequence ID" value="GMG83049.1"/>
    <property type="molecule type" value="Genomic_DNA"/>
</dbReference>
<comment type="caution">
    <text evidence="2">The sequence shown here is derived from an EMBL/GenBank/DDBJ whole genome shotgun (WGS) entry which is preliminary data.</text>
</comment>
<dbReference type="Proteomes" id="UP001239909">
    <property type="component" value="Unassembled WGS sequence"/>
</dbReference>
<evidence type="ECO:0000313" key="2">
    <source>
        <dbReference type="EMBL" id="GMG83049.1"/>
    </source>
</evidence>
<dbReference type="InterPro" id="IPR016162">
    <property type="entry name" value="Ald_DH_N"/>
</dbReference>
<reference evidence="2 3" key="1">
    <citation type="submission" date="2023-04" db="EMBL/GenBank/DDBJ databases">
        <title>Marinoamorphus aggregata gen. nov., sp. Nov., isolate from tissue of brittle star Ophioplocus japonicus.</title>
        <authorList>
            <person name="Kawano K."/>
            <person name="Sawayama S."/>
            <person name="Nakagawa S."/>
        </authorList>
    </citation>
    <scope>NUCLEOTIDE SEQUENCE [LARGE SCALE GENOMIC DNA]</scope>
    <source>
        <strain evidence="2 3">NKW23</strain>
    </source>
</reference>
<keyword evidence="1" id="KW-0560">Oxidoreductase</keyword>
<dbReference type="Gene3D" id="3.40.605.10">
    <property type="entry name" value="Aldehyde Dehydrogenase, Chain A, domain 1"/>
    <property type="match status" value="1"/>
</dbReference>
<accession>A0ABQ6LL86</accession>
<sequence length="100" mass="10766">MPATATGAALATGAEIGSVPDRSGAEEEAATGAARAGFAAWRAMPMLRARRCWCAGTTWRRRIRWIPCETPLGGGKPLQEARRRICRGARFVIWLVGARA</sequence>
<evidence type="ECO:0000256" key="1">
    <source>
        <dbReference type="ARBA" id="ARBA00023002"/>
    </source>
</evidence>
<proteinExistence type="predicted"/>
<protein>
    <recommendedName>
        <fullName evidence="4">Aldehyde dehydrogenase family protein</fullName>
    </recommendedName>
</protein>
<dbReference type="SUPFAM" id="SSF53720">
    <property type="entry name" value="ALDH-like"/>
    <property type="match status" value="1"/>
</dbReference>
<gene>
    <name evidence="2" type="ORF">LNKW23_22620</name>
</gene>
<organism evidence="2 3">
    <name type="scientific">Paralimibaculum aggregatum</name>
    <dbReference type="NCBI Taxonomy" id="3036245"/>
    <lineage>
        <taxon>Bacteria</taxon>
        <taxon>Pseudomonadati</taxon>
        <taxon>Pseudomonadota</taxon>
        <taxon>Alphaproteobacteria</taxon>
        <taxon>Rhodobacterales</taxon>
        <taxon>Paracoccaceae</taxon>
        <taxon>Paralimibaculum</taxon>
    </lineage>
</organism>
<evidence type="ECO:0000313" key="3">
    <source>
        <dbReference type="Proteomes" id="UP001239909"/>
    </source>
</evidence>
<name>A0ABQ6LL86_9RHOB</name>
<dbReference type="InterPro" id="IPR016161">
    <property type="entry name" value="Ald_DH/histidinol_DH"/>
</dbReference>